<comment type="caution">
    <text evidence="1">The sequence shown here is derived from an EMBL/GenBank/DDBJ whole genome shotgun (WGS) entry which is preliminary data.</text>
</comment>
<dbReference type="PROSITE" id="PS51257">
    <property type="entry name" value="PROKAR_LIPOPROTEIN"/>
    <property type="match status" value="1"/>
</dbReference>
<sequence>MNLKEKLYIHMKYSFIVTVLCGLLVIGGACTHENDPEDGKRTNQTPLIVKATASNFNHLSISGSPFARTPLEDGAETQFSAGDAIGIFAVKNNAIADAVNNIKLTYKKTGIDTGEWIPPAGTSLYWNEGMDYIAYYPYKEGVTIDTGKTTDEIMTSLVDNEKLKPGADQSGSDEYTACDLMTAVGKVSEETLTFEFEHRFALLILKPQAHFKYVPPADAVFTYRNNGTLSDLTVDVTAKNVKLNNVTPCKMDDGSFRAIVLPTKTATAIAGSYSITDVSTSGTSTDKTLTYSFTPSTAFTAGCCYTLEVKSPLSAIEKTRELTPGDFVFFTANNKIEIFPGDGVFEGNTIPDYKDAAGMVITCDPEKMTDPECNKKGWTHAYVMGLENIGAAKWGDKVDEPDIPNMTTNDLLENNMNGYSETQVILNAHDDTQLKNTYKAFFKIKDYRTKNKIPNDENICSPWFMPSIGQWFDLLINIGGKSPRTFERQSAYSLETLIYGTETREKISKQLAKAGSTLGEIVGNRNIFRCTTESNVATDTWILIWHFEMLDGVFWERVAVKTYSKLSDSGYNVRPFFAF</sequence>
<accession>A0AA37NUC4</accession>
<dbReference type="EMBL" id="BQOB01000001">
    <property type="protein sequence ID" value="GKH80128.1"/>
    <property type="molecule type" value="Genomic_DNA"/>
</dbReference>
<dbReference type="Pfam" id="PF13149">
    <property type="entry name" value="Mfa_like_1"/>
    <property type="match status" value="1"/>
</dbReference>
<reference evidence="1" key="1">
    <citation type="submission" date="2022-01" db="EMBL/GenBank/DDBJ databases">
        <title>Novel bile acid biosynthetic pathways are enriched in the microbiome of centenarians.</title>
        <authorList>
            <person name="Sato Y."/>
            <person name="Atarashi K."/>
            <person name="Plichta R.D."/>
            <person name="Arai Y."/>
            <person name="Sasajima S."/>
            <person name="Kearney M.S."/>
            <person name="Suda W."/>
            <person name="Takeshita K."/>
            <person name="Sasaki T."/>
            <person name="Okamoto S."/>
            <person name="Skelly N.A."/>
            <person name="Okamura Y."/>
            <person name="Vlamakis H."/>
            <person name="Li Y."/>
            <person name="Tanoue T."/>
            <person name="Takei H."/>
            <person name="Nittono H."/>
            <person name="Narushima S."/>
            <person name="Irie J."/>
            <person name="Itoh H."/>
            <person name="Moriya K."/>
            <person name="Sugiura Y."/>
            <person name="Suematsu M."/>
            <person name="Moritoki N."/>
            <person name="Shibata S."/>
            <person name="Littman R.D."/>
            <person name="Fischbach A.M."/>
            <person name="Uwamino Y."/>
            <person name="Inoue T."/>
            <person name="Honda A."/>
            <person name="Hattori M."/>
            <person name="Murai T."/>
            <person name="Xavier J.R."/>
            <person name="Hirose N."/>
            <person name="Honda K."/>
        </authorList>
    </citation>
    <scope>NUCLEOTIDE SEQUENCE</scope>
    <source>
        <strain evidence="1">CE91-St7</strain>
    </source>
</reference>
<gene>
    <name evidence="1" type="ORF">CE91St7_10120</name>
</gene>
<organism evidence="1 2">
    <name type="scientific">Phocaeicola dorei</name>
    <dbReference type="NCBI Taxonomy" id="357276"/>
    <lineage>
        <taxon>Bacteria</taxon>
        <taxon>Pseudomonadati</taxon>
        <taxon>Bacteroidota</taxon>
        <taxon>Bacteroidia</taxon>
        <taxon>Bacteroidales</taxon>
        <taxon>Bacteroidaceae</taxon>
        <taxon>Phocaeicola</taxon>
    </lineage>
</organism>
<evidence type="ECO:0000313" key="2">
    <source>
        <dbReference type="Proteomes" id="UP001055104"/>
    </source>
</evidence>
<dbReference type="InterPro" id="IPR025049">
    <property type="entry name" value="Mfa-like_1"/>
</dbReference>
<evidence type="ECO:0000313" key="1">
    <source>
        <dbReference type="EMBL" id="GKH80128.1"/>
    </source>
</evidence>
<dbReference type="Gene3D" id="2.60.40.2620">
    <property type="entry name" value="Fimbrillin-like"/>
    <property type="match status" value="1"/>
</dbReference>
<dbReference type="Proteomes" id="UP001055104">
    <property type="component" value="Unassembled WGS sequence"/>
</dbReference>
<dbReference type="InterPro" id="IPR042278">
    <property type="entry name" value="Mfa-like_1_N"/>
</dbReference>
<name>A0AA37NUC4_9BACT</name>
<evidence type="ECO:0008006" key="3">
    <source>
        <dbReference type="Google" id="ProtNLM"/>
    </source>
</evidence>
<dbReference type="CDD" id="cd13120">
    <property type="entry name" value="BF2867_like_N"/>
    <property type="match status" value="1"/>
</dbReference>
<dbReference type="AlphaFoldDB" id="A0AA37NUC4"/>
<protein>
    <recommendedName>
        <fullName evidence="3">Fimbrillin family protein</fullName>
    </recommendedName>
</protein>
<proteinExistence type="predicted"/>
<dbReference type="Gene3D" id="2.60.40.3570">
    <property type="match status" value="1"/>
</dbReference>